<proteinExistence type="predicted"/>
<protein>
    <submittedName>
        <fullName evidence="2">Anaphase-promoting complex, cyclosome, subunit 3</fullName>
    </submittedName>
</protein>
<evidence type="ECO:0000313" key="3">
    <source>
        <dbReference type="Proteomes" id="UP000199584"/>
    </source>
</evidence>
<dbReference type="RefSeq" id="WP_092485039.1">
    <property type="nucleotide sequence ID" value="NZ_FOYM01000022.1"/>
</dbReference>
<dbReference type="SUPFAM" id="SSF48452">
    <property type="entry name" value="TPR-like"/>
    <property type="match status" value="1"/>
</dbReference>
<gene>
    <name evidence="2" type="ORF">SAMN05660706_12232</name>
</gene>
<feature type="transmembrane region" description="Helical" evidence="1">
    <location>
        <begin position="28"/>
        <end position="45"/>
    </location>
</feature>
<dbReference type="EMBL" id="FOYM01000022">
    <property type="protein sequence ID" value="SFR11037.1"/>
    <property type="molecule type" value="Genomic_DNA"/>
</dbReference>
<dbReference type="InterPro" id="IPR019734">
    <property type="entry name" value="TPR_rpt"/>
</dbReference>
<keyword evidence="1" id="KW-0472">Membrane</keyword>
<dbReference type="AlphaFoldDB" id="A0A1I6E083"/>
<keyword evidence="3" id="KW-1185">Reference proteome</keyword>
<dbReference type="Gene3D" id="1.25.40.10">
    <property type="entry name" value="Tetratricopeptide repeat domain"/>
    <property type="match status" value="1"/>
</dbReference>
<dbReference type="STRING" id="39060.SAMN05660706_12232"/>
<name>A0A1I6E083_9FIRM</name>
<evidence type="ECO:0000256" key="1">
    <source>
        <dbReference type="SAM" id="Phobius"/>
    </source>
</evidence>
<organism evidence="2 3">
    <name type="scientific">Desulfoscipio geothermicus DSM 3669</name>
    <dbReference type="NCBI Taxonomy" id="1121426"/>
    <lineage>
        <taxon>Bacteria</taxon>
        <taxon>Bacillati</taxon>
        <taxon>Bacillota</taxon>
        <taxon>Clostridia</taxon>
        <taxon>Eubacteriales</taxon>
        <taxon>Desulfallaceae</taxon>
        <taxon>Desulfoscipio</taxon>
    </lineage>
</organism>
<dbReference type="SMART" id="SM00028">
    <property type="entry name" value="TPR"/>
    <property type="match status" value="3"/>
</dbReference>
<dbReference type="OrthoDB" id="9766710at2"/>
<dbReference type="InterPro" id="IPR011990">
    <property type="entry name" value="TPR-like_helical_dom_sf"/>
</dbReference>
<evidence type="ECO:0000313" key="2">
    <source>
        <dbReference type="EMBL" id="SFR11037.1"/>
    </source>
</evidence>
<dbReference type="Proteomes" id="UP000199584">
    <property type="component" value="Unassembled WGS sequence"/>
</dbReference>
<sequence length="203" mass="23391">MNRHLFFTITACVITGLTPLIFTEKDNILMFISIALAALFLQVYWRDILVQALVVRGRLAVKSGDYKKLRDSYEKIHRLLPRSFAGKMAMGVIHSLQENWAHAESYFRQAIYYKPGNLYACLNLSVVLLRREHYHEVIKLLKALIFAYPGSIQAYKLLAEACYGLGRLHEACHYLKAARLIDCRDPEIQRFISIIEQEIDQAA</sequence>
<keyword evidence="1" id="KW-1133">Transmembrane helix</keyword>
<feature type="transmembrane region" description="Helical" evidence="1">
    <location>
        <begin position="5"/>
        <end position="22"/>
    </location>
</feature>
<reference evidence="3" key="1">
    <citation type="submission" date="2016-10" db="EMBL/GenBank/DDBJ databases">
        <authorList>
            <person name="Varghese N."/>
            <person name="Submissions S."/>
        </authorList>
    </citation>
    <scope>NUCLEOTIDE SEQUENCE [LARGE SCALE GENOMIC DNA]</scope>
    <source>
        <strain evidence="3">DSM 3669</strain>
    </source>
</reference>
<accession>A0A1I6E083</accession>
<keyword evidence="1" id="KW-0812">Transmembrane</keyword>